<gene>
    <name evidence="2" type="ORF">AMYX_19040</name>
</gene>
<dbReference type="AlphaFoldDB" id="A0A7I9VL75"/>
<proteinExistence type="predicted"/>
<dbReference type="SUPFAM" id="SSF141371">
    <property type="entry name" value="PilZ domain-like"/>
    <property type="match status" value="1"/>
</dbReference>
<sequence length="162" mass="17561">MSFADWLREFRALHEKSKQGALRAGELAAYRAGRDELARAFLAAQRMALPAGVLPRHALRVPRALQVDLEFMDGTVRAMTVDVSAGGFGALLAKPPRVGEELKVSLRVPGGGEPLKAEARVVDVKSQVGTARASFQLGRLEEADAERLETLVFDAVLERLQG</sequence>
<keyword evidence="3" id="KW-1185">Reference proteome</keyword>
<dbReference type="Gene3D" id="2.40.10.220">
    <property type="entry name" value="predicted glycosyltransferase like domains"/>
    <property type="match status" value="1"/>
</dbReference>
<reference evidence="3" key="1">
    <citation type="journal article" date="2020" name="Appl. Environ. Microbiol.">
        <title>Diazotrophic Anaeromyxobacter Isolates from Soils.</title>
        <authorList>
            <person name="Masuda Y."/>
            <person name="Yamanaka H."/>
            <person name="Xu Z.X."/>
            <person name="Shiratori Y."/>
            <person name="Aono T."/>
            <person name="Amachi S."/>
            <person name="Senoo K."/>
            <person name="Itoh H."/>
        </authorList>
    </citation>
    <scope>NUCLEOTIDE SEQUENCE [LARGE SCALE GENOMIC DNA]</scope>
    <source>
        <strain evidence="3">R267</strain>
    </source>
</reference>
<evidence type="ECO:0000313" key="3">
    <source>
        <dbReference type="Proteomes" id="UP000503640"/>
    </source>
</evidence>
<dbReference type="Pfam" id="PF07238">
    <property type="entry name" value="PilZ"/>
    <property type="match status" value="1"/>
</dbReference>
<dbReference type="GO" id="GO:0035438">
    <property type="term" value="F:cyclic-di-GMP binding"/>
    <property type="evidence" value="ECO:0007669"/>
    <property type="project" value="InterPro"/>
</dbReference>
<dbReference type="InterPro" id="IPR009875">
    <property type="entry name" value="PilZ_domain"/>
</dbReference>
<evidence type="ECO:0000259" key="1">
    <source>
        <dbReference type="Pfam" id="PF07238"/>
    </source>
</evidence>
<name>A0A7I9VL75_9BACT</name>
<dbReference type="RefSeq" id="WP_176064645.1">
    <property type="nucleotide sequence ID" value="NZ_BJTG01000004.1"/>
</dbReference>
<protein>
    <recommendedName>
        <fullName evidence="1">PilZ domain-containing protein</fullName>
    </recommendedName>
</protein>
<organism evidence="2 3">
    <name type="scientific">Anaeromyxobacter diazotrophicus</name>
    <dbReference type="NCBI Taxonomy" id="2590199"/>
    <lineage>
        <taxon>Bacteria</taxon>
        <taxon>Pseudomonadati</taxon>
        <taxon>Myxococcota</taxon>
        <taxon>Myxococcia</taxon>
        <taxon>Myxococcales</taxon>
        <taxon>Cystobacterineae</taxon>
        <taxon>Anaeromyxobacteraceae</taxon>
        <taxon>Anaeromyxobacter</taxon>
    </lineage>
</organism>
<feature type="domain" description="PilZ" evidence="1">
    <location>
        <begin position="56"/>
        <end position="153"/>
    </location>
</feature>
<dbReference type="Proteomes" id="UP000503640">
    <property type="component" value="Unassembled WGS sequence"/>
</dbReference>
<dbReference type="EMBL" id="BJTG01000004">
    <property type="protein sequence ID" value="GEJ57163.1"/>
    <property type="molecule type" value="Genomic_DNA"/>
</dbReference>
<accession>A0A7I9VL75</accession>
<evidence type="ECO:0000313" key="2">
    <source>
        <dbReference type="EMBL" id="GEJ57163.1"/>
    </source>
</evidence>
<comment type="caution">
    <text evidence="2">The sequence shown here is derived from an EMBL/GenBank/DDBJ whole genome shotgun (WGS) entry which is preliminary data.</text>
</comment>